<evidence type="ECO:0000313" key="2">
    <source>
        <dbReference type="Proteomes" id="UP001550603"/>
    </source>
</evidence>
<proteinExistence type="predicted"/>
<name>A0ABV2XLP6_9ACTN</name>
<organism evidence="1 2">
    <name type="scientific">Streptomyces olindensis</name>
    <dbReference type="NCBI Taxonomy" id="358823"/>
    <lineage>
        <taxon>Bacteria</taxon>
        <taxon>Bacillati</taxon>
        <taxon>Actinomycetota</taxon>
        <taxon>Actinomycetes</taxon>
        <taxon>Kitasatosporales</taxon>
        <taxon>Streptomycetaceae</taxon>
        <taxon>Streptomyces</taxon>
    </lineage>
</organism>
<dbReference type="EMBL" id="JBEYBN010000001">
    <property type="protein sequence ID" value="MEU2264923.1"/>
    <property type="molecule type" value="Genomic_DNA"/>
</dbReference>
<gene>
    <name evidence="1" type="ORF">ABZ568_00415</name>
</gene>
<dbReference type="Proteomes" id="UP001550603">
    <property type="component" value="Unassembled WGS sequence"/>
</dbReference>
<keyword evidence="2" id="KW-1185">Reference proteome</keyword>
<accession>A0ABV2XLP6</accession>
<evidence type="ECO:0000313" key="1">
    <source>
        <dbReference type="EMBL" id="MEU2264923.1"/>
    </source>
</evidence>
<sequence length="198" mass="20930">MLQPLAIHEAASDLLACVCATLDEMATQVEDYPGCPTCRRCLVPGLPAWDDCENPCTGEAGGQLTVNLSRMYGSTNFPAEDQTPQNVRGCTPPLSTAVELVVTVLRCAPGPTEEGCPPSCEELDAAARITHIDAVGVFNAITCCLAATKRPGRRRGRPYILGRQQTLGPQGGCVGVEQRVTIALPGCKCPEEVPSCEC</sequence>
<dbReference type="RefSeq" id="WP_359784242.1">
    <property type="nucleotide sequence ID" value="NZ_JBEYBN010000001.1"/>
</dbReference>
<protein>
    <submittedName>
        <fullName evidence="1">Uncharacterized protein</fullName>
    </submittedName>
</protein>
<comment type="caution">
    <text evidence="1">The sequence shown here is derived from an EMBL/GenBank/DDBJ whole genome shotgun (WGS) entry which is preliminary data.</text>
</comment>
<reference evidence="1 2" key="1">
    <citation type="submission" date="2024-06" db="EMBL/GenBank/DDBJ databases">
        <title>The Natural Products Discovery Center: Release of the First 8490 Sequenced Strains for Exploring Actinobacteria Biosynthetic Diversity.</title>
        <authorList>
            <person name="Kalkreuter E."/>
            <person name="Kautsar S.A."/>
            <person name="Yang D."/>
            <person name="Bader C.D."/>
            <person name="Teijaro C.N."/>
            <person name="Fluegel L."/>
            <person name="Davis C.M."/>
            <person name="Simpson J.R."/>
            <person name="Lauterbach L."/>
            <person name="Steele A.D."/>
            <person name="Gui C."/>
            <person name="Meng S."/>
            <person name="Li G."/>
            <person name="Viehrig K."/>
            <person name="Ye F."/>
            <person name="Su P."/>
            <person name="Kiefer A.F."/>
            <person name="Nichols A."/>
            <person name="Cepeda A.J."/>
            <person name="Yan W."/>
            <person name="Fan B."/>
            <person name="Jiang Y."/>
            <person name="Adhikari A."/>
            <person name="Zheng C.-J."/>
            <person name="Schuster L."/>
            <person name="Cowan T.M."/>
            <person name="Smanski M.J."/>
            <person name="Chevrette M.G."/>
            <person name="De Carvalho L.P.S."/>
            <person name="Shen B."/>
        </authorList>
    </citation>
    <scope>NUCLEOTIDE SEQUENCE [LARGE SCALE GENOMIC DNA]</scope>
    <source>
        <strain evidence="1 2">NPDC019583</strain>
    </source>
</reference>